<sequence>MNSDNVSKSVSTTKTAGYTKTVIGKDMTPQKSSSSPADTTSPGQSSSSTSGSQDSNPSSSTGFAKMAKDKGLPFTSPVRPSF</sequence>
<reference evidence="2 3" key="1">
    <citation type="journal article" date="2020" name="ISME J.">
        <title>Uncovering the hidden diversity of litter-decomposition mechanisms in mushroom-forming fungi.</title>
        <authorList>
            <person name="Floudas D."/>
            <person name="Bentzer J."/>
            <person name="Ahren D."/>
            <person name="Johansson T."/>
            <person name="Persson P."/>
            <person name="Tunlid A."/>
        </authorList>
    </citation>
    <scope>NUCLEOTIDE SEQUENCE [LARGE SCALE GENOMIC DNA]</scope>
    <source>
        <strain evidence="2 3">CBS 146.42</strain>
    </source>
</reference>
<proteinExistence type="predicted"/>
<feature type="compositionally biased region" description="Polar residues" evidence="1">
    <location>
        <begin position="1"/>
        <end position="18"/>
    </location>
</feature>
<evidence type="ECO:0000313" key="2">
    <source>
        <dbReference type="EMBL" id="KAF5360412.1"/>
    </source>
</evidence>
<organism evidence="2 3">
    <name type="scientific">Leucocoprinus leucothites</name>
    <dbReference type="NCBI Taxonomy" id="201217"/>
    <lineage>
        <taxon>Eukaryota</taxon>
        <taxon>Fungi</taxon>
        <taxon>Dikarya</taxon>
        <taxon>Basidiomycota</taxon>
        <taxon>Agaricomycotina</taxon>
        <taxon>Agaricomycetes</taxon>
        <taxon>Agaricomycetidae</taxon>
        <taxon>Agaricales</taxon>
        <taxon>Agaricineae</taxon>
        <taxon>Agaricaceae</taxon>
        <taxon>Leucocoprinus</taxon>
    </lineage>
</organism>
<dbReference type="OrthoDB" id="200398at2759"/>
<protein>
    <submittedName>
        <fullName evidence="2">Uncharacterized protein</fullName>
    </submittedName>
</protein>
<dbReference type="EMBL" id="JAACJO010000003">
    <property type="protein sequence ID" value="KAF5360412.1"/>
    <property type="molecule type" value="Genomic_DNA"/>
</dbReference>
<accession>A0A8H5LKD7</accession>
<comment type="caution">
    <text evidence="2">The sequence shown here is derived from an EMBL/GenBank/DDBJ whole genome shotgun (WGS) entry which is preliminary data.</text>
</comment>
<gene>
    <name evidence="2" type="ORF">D9756_004933</name>
</gene>
<keyword evidence="3" id="KW-1185">Reference proteome</keyword>
<evidence type="ECO:0000256" key="1">
    <source>
        <dbReference type="SAM" id="MobiDB-lite"/>
    </source>
</evidence>
<dbReference type="Proteomes" id="UP000559027">
    <property type="component" value="Unassembled WGS sequence"/>
</dbReference>
<name>A0A8H5LKD7_9AGAR</name>
<evidence type="ECO:0000313" key="3">
    <source>
        <dbReference type="Proteomes" id="UP000559027"/>
    </source>
</evidence>
<feature type="compositionally biased region" description="Low complexity" evidence="1">
    <location>
        <begin position="38"/>
        <end position="61"/>
    </location>
</feature>
<feature type="region of interest" description="Disordered" evidence="1">
    <location>
        <begin position="1"/>
        <end position="82"/>
    </location>
</feature>
<dbReference type="AlphaFoldDB" id="A0A8H5LKD7"/>